<evidence type="ECO:0000256" key="1">
    <source>
        <dbReference type="ARBA" id="ARBA00022723"/>
    </source>
</evidence>
<evidence type="ECO:0000256" key="3">
    <source>
        <dbReference type="SAM" id="SignalP"/>
    </source>
</evidence>
<dbReference type="Proteomes" id="UP001146019">
    <property type="component" value="Unassembled WGS sequence"/>
</dbReference>
<reference evidence="5" key="1">
    <citation type="submission" date="2022-11" db="EMBL/GenBank/DDBJ databases">
        <title>Biodiversity and phylogenetic relationships of bacteria.</title>
        <authorList>
            <person name="Machado R.A.R."/>
            <person name="Bhat A."/>
            <person name="Loulou A."/>
            <person name="Kallel S."/>
        </authorList>
    </citation>
    <scope>NUCLEOTIDE SEQUENCE</scope>
    <source>
        <strain evidence="5">A-IN1</strain>
    </source>
</reference>
<dbReference type="AlphaFoldDB" id="A0A9X3DW92"/>
<feature type="domain" description="PilY1 beta-propeller" evidence="4">
    <location>
        <begin position="769"/>
        <end position="1027"/>
    </location>
</feature>
<dbReference type="SUPFAM" id="SSF53300">
    <property type="entry name" value="vWA-like"/>
    <property type="match status" value="1"/>
</dbReference>
<protein>
    <submittedName>
        <fullName evidence="5">PilC/PilY family type IV pilus protein</fullName>
    </submittedName>
</protein>
<dbReference type="Pfam" id="PF05567">
    <property type="entry name" value="T4P_PilY1"/>
    <property type="match status" value="1"/>
</dbReference>
<evidence type="ECO:0000256" key="2">
    <source>
        <dbReference type="ARBA" id="ARBA00022837"/>
    </source>
</evidence>
<evidence type="ECO:0000313" key="5">
    <source>
        <dbReference type="EMBL" id="MCX5468371.1"/>
    </source>
</evidence>
<feature type="chain" id="PRO_5040721683" evidence="3">
    <location>
        <begin position="30"/>
        <end position="1270"/>
    </location>
</feature>
<sequence>MKTKYKKIVIAIQTAFITSLVCSALPSYASDTELYKAPQTSVTTIMFMLDVSGSMNPGSNDYGENRIQSLKNGMLKLLQGDTSQGIERLPDKLVVGLSEFSGTTGRIDLEARALGQETDIGTKEIYRVSTSATFNLSRDLTRINSRERYSTQTRTRRYSWSDWGNWSGWSTWSGWSGWSGSNPSASGESVDNKVLGNTITVQECIDWNNINNSNDPSCKTWADSTKTLADLNGLNSTSQNQYGYPNWSDQGGWVNIGSSNQTYNDVVTCTDSSWGGTCYEQTNTRTNTESQNQKKSQTATIAGQVVTTYTGNAKDTHRNKMIRAVNALTAGGGTPTAFAYAEVAAYLMGQSTRNSSGSGFISNVTNISGSTKYLNPETITSTKQCNTQGIYFLTDGVPEYGRNNSSLNIMRESLNDSGFRCTSDSLGGSTPYYNSSNNTNNWTCIGEYTKRLLKGGSNNPAGVSIKTAVVGFGSDMTGTPTSNKANDISDAKKWGILGGGGYYPGNNDADVVASVNAFLKKLQKYIPPVTTGSITIPVDNLDTQNIQPWGYFPQFDPAPDAQVTTWIGNLKKYQVVDNIIKDRDNKIVFDAAKGISVDDPNDYWADTSIKKTITKIVQENNVDVEKEFEVRVGGALSQFKLGNVNNIERTIYTDRKVGNDGTVSSIGNDKALLQVSSADLKANNPTNNFSIDTKRGYLAALFGYNVTSAMASNLTTSNSDAANTSFVNFLTQSNATLRQMGAVMHSRPLLITQKGTTQFDAKTGDLSYKDRDDLIVFGTTQGLLHVIRAGDSATDSNAGKEVFTFVPNEMIEKQSKGFLNQENQGRNLEYGVDGPWTAYTEYVTKSGTNATEPVVTVSGGKQWLYGGLRMGGRSYYALDLSDVTSTSGKPKIKFRISPDDAAAYSPISYMGQSWSKPTLAWINWQGSRKLVMIVGGGYDPIYENIGTPTSSSIDRGAGVYIFDAETGSVLWWASANASVDKVTETSVSNMKRSVVSQIKAIDRNSDGLVDHLYFGDLGGQLWRVDLDSSTQAGKTVNLAKRVTRILNQSNASDVPRFYSTPTFTIHNNGGSLFAVLTIGSGNLSSPMSETNKNDALYVVYDKDVTRRNLSVLKDSELNSVDINSMTTGSKQLVKNTDGNTATSFSYGGWYYPLGSKKRVLNDNIAIDSDLYVSIFNANIDIDDVDCYGGVRGESKANQFCLPYGQCTVLSGNTVVVKNRPNEISLGKGNIGISFGGKDKNRGLVLNFPTTESLTNYTSKTKFISQRWYER</sequence>
<dbReference type="RefSeq" id="WP_266130541.1">
    <property type="nucleotide sequence ID" value="NZ_JAPKMY010000005.1"/>
</dbReference>
<keyword evidence="1" id="KW-0479">Metal-binding</keyword>
<organism evidence="5 6">
    <name type="scientific">Acinetobacter nematophilus</name>
    <dbReference type="NCBI Taxonomy" id="2994642"/>
    <lineage>
        <taxon>Bacteria</taxon>
        <taxon>Pseudomonadati</taxon>
        <taxon>Pseudomonadota</taxon>
        <taxon>Gammaproteobacteria</taxon>
        <taxon>Moraxellales</taxon>
        <taxon>Moraxellaceae</taxon>
        <taxon>Acinetobacter</taxon>
    </lineage>
</organism>
<evidence type="ECO:0000259" key="4">
    <source>
        <dbReference type="Pfam" id="PF05567"/>
    </source>
</evidence>
<accession>A0A9X3DW92</accession>
<name>A0A9X3DW92_9GAMM</name>
<feature type="signal peptide" evidence="3">
    <location>
        <begin position="1"/>
        <end position="29"/>
    </location>
</feature>
<dbReference type="InterPro" id="IPR008707">
    <property type="entry name" value="B-propeller_PilY1"/>
</dbReference>
<comment type="caution">
    <text evidence="5">The sequence shown here is derived from an EMBL/GenBank/DDBJ whole genome shotgun (WGS) entry which is preliminary data.</text>
</comment>
<proteinExistence type="predicted"/>
<dbReference type="InterPro" id="IPR036465">
    <property type="entry name" value="vWFA_dom_sf"/>
</dbReference>
<keyword evidence="3" id="KW-0732">Signal</keyword>
<dbReference type="EMBL" id="JAPKMY010000005">
    <property type="protein sequence ID" value="MCX5468371.1"/>
    <property type="molecule type" value="Genomic_DNA"/>
</dbReference>
<dbReference type="GO" id="GO:0046872">
    <property type="term" value="F:metal ion binding"/>
    <property type="evidence" value="ECO:0007669"/>
    <property type="project" value="UniProtKB-KW"/>
</dbReference>
<keyword evidence="2" id="KW-0106">Calcium</keyword>
<evidence type="ECO:0000313" key="6">
    <source>
        <dbReference type="Proteomes" id="UP001146019"/>
    </source>
</evidence>
<gene>
    <name evidence="5" type="ORF">OSH00_11520</name>
</gene>
<keyword evidence="6" id="KW-1185">Reference proteome</keyword>